<proteinExistence type="predicted"/>
<dbReference type="InterPro" id="IPR028919">
    <property type="entry name" value="Viral_movement"/>
</dbReference>
<reference evidence="4" key="3">
    <citation type="submission" date="2018-07" db="EMBL/GenBank/DDBJ databases">
        <title>WGS assembly of Glycine max.</title>
        <authorList>
            <person name="Schmutz J."/>
            <person name="Cannon S."/>
            <person name="Schlueter J."/>
            <person name="Ma J."/>
            <person name="Mitros T."/>
            <person name="Nelson W."/>
            <person name="Hyten D."/>
            <person name="Song Q."/>
            <person name="Thelen J."/>
            <person name="Cheng J."/>
            <person name="Xu D."/>
            <person name="Hellsten U."/>
            <person name="May G."/>
            <person name="Yu Y."/>
            <person name="Sakurai T."/>
            <person name="Umezawa T."/>
            <person name="Bhattacharyya M."/>
            <person name="Sandhu D."/>
            <person name="Valliyodan B."/>
            <person name="Lindquist E."/>
            <person name="Peto M."/>
            <person name="Grant D."/>
            <person name="Shu S."/>
            <person name="Goodstein D."/>
            <person name="Barry K."/>
            <person name="Futrell-Griggs M."/>
            <person name="Abernathy B."/>
            <person name="Du J."/>
            <person name="Tian Z."/>
            <person name="Zhu L."/>
            <person name="Gill N."/>
            <person name="Joshi T."/>
            <person name="Libault M."/>
            <person name="Sethuraman A."/>
            <person name="Zhang X."/>
            <person name="Shinozaki K."/>
            <person name="Nguyen H."/>
            <person name="Wing R."/>
            <person name="Cregan P."/>
            <person name="Specht J."/>
            <person name="Grimwood J."/>
            <person name="Rokhsar D."/>
            <person name="Stacey G."/>
            <person name="Shoemaker R."/>
            <person name="Jackson S."/>
        </authorList>
    </citation>
    <scope>NUCLEOTIDE SEQUENCE</scope>
    <source>
        <tissue evidence="4">Callus</tissue>
    </source>
</reference>
<accession>A0A0R0L8B7</accession>
<dbReference type="Pfam" id="PF24925">
    <property type="entry name" value="DUF7746"/>
    <property type="match status" value="1"/>
</dbReference>
<name>A0A0R0L8B7_SOYBN</name>
<evidence type="ECO:0000313" key="5">
    <source>
        <dbReference type="EnsemblPlants" id="KRH75434"/>
    </source>
</evidence>
<dbReference type="Pfam" id="PF01107">
    <property type="entry name" value="MP"/>
    <property type="match status" value="1"/>
</dbReference>
<reference evidence="4 5" key="1">
    <citation type="journal article" date="2010" name="Nature">
        <title>Genome sequence of the palaeopolyploid soybean.</title>
        <authorList>
            <person name="Schmutz J."/>
            <person name="Cannon S.B."/>
            <person name="Schlueter J."/>
            <person name="Ma J."/>
            <person name="Mitros T."/>
            <person name="Nelson W."/>
            <person name="Hyten D.L."/>
            <person name="Song Q."/>
            <person name="Thelen J.J."/>
            <person name="Cheng J."/>
            <person name="Xu D."/>
            <person name="Hellsten U."/>
            <person name="May G.D."/>
            <person name="Yu Y."/>
            <person name="Sakurai T."/>
            <person name="Umezawa T."/>
            <person name="Bhattacharyya M.K."/>
            <person name="Sandhu D."/>
            <person name="Valliyodan B."/>
            <person name="Lindquist E."/>
            <person name="Peto M."/>
            <person name="Grant D."/>
            <person name="Shu S."/>
            <person name="Goodstein D."/>
            <person name="Barry K."/>
            <person name="Futrell-Griggs M."/>
            <person name="Abernathy B."/>
            <person name="Du J."/>
            <person name="Tian Z."/>
            <person name="Zhu L."/>
            <person name="Gill N."/>
            <person name="Joshi T."/>
            <person name="Libault M."/>
            <person name="Sethuraman A."/>
            <person name="Zhang X.-C."/>
            <person name="Shinozaki K."/>
            <person name="Nguyen H.T."/>
            <person name="Wing R.A."/>
            <person name="Cregan P."/>
            <person name="Specht J."/>
            <person name="Grimwood J."/>
            <person name="Rokhsar D."/>
            <person name="Stacey G."/>
            <person name="Shoemaker R.C."/>
            <person name="Jackson S.A."/>
        </authorList>
    </citation>
    <scope>NUCLEOTIDE SEQUENCE</scope>
    <source>
        <strain evidence="5">cv. Williams 82</strain>
        <tissue evidence="4">Callus</tissue>
    </source>
</reference>
<dbReference type="Gramene" id="KRH75434">
    <property type="protein sequence ID" value="KRH75434"/>
    <property type="gene ID" value="GLYMA_01G084900"/>
</dbReference>
<protein>
    <recommendedName>
        <fullName evidence="7">Polyprotein</fullName>
    </recommendedName>
</protein>
<sequence length="933" mass="107636">MRRTSQTHAMEIQKMKLNNETYKKIQEIGNIYRYGNLPMEPNPSADLWKFGNIYPYGNLPMEPNEGKGNGGSSSSSSSSGSSNLNLLTEQDNQTHEVTPKHNLFDDEVRFEEINQNMDDWSIPEIPQDTLYVPKTIKNKHSFDYVIKTVENNIPLGEEFHLLSKNSTFEHSKKYKYLYIRCVQVAIKPLIDMGINVTVFMCLRDIRHNKFGDSFIGTVETSIGQGPFYFSCYPKKTVSLMDRNILDSLFLNIHFHGLDMKEGSIPATLIYRIQYMVMNTCASRVLLKPQKGETTLFITNMTKANVSLPRTIKWDENKSNRIILVRIEASRQSECESARRSFSVRTQSILVGLSRSESHNQFSSINLQGLDTTSSIPRTTYNQEPEDDQNSIQSPTYFSIHEPYDHFKGLKRQQIQDKFYKFVERVKTNIPFFDWFHAYTIKENIDYPWQHDIICDPTTNYQLPKVKDSSDKPVMATLFKTKDVNEEITPKDIRSLMEQTNYTDKYLQVLGESISKEKVFTKPKDHGLPSLAVQMEKPLFKPFKEIGDNNSELLRKINSLLKTVPETPQSSEESSKIRTRHTSELINAINKDTDNNSEQVSEEGSVSEKVINPINTKHWKTPSKLYYQRPTAPDLLLEERGETYQTSHECPEETIVDILVAGFSGQLKGWWDNYLTNDGKSKIYSAIKMDLNGKVITNDDNEEIPDAVNTLIFTIAKHFIGDPSLWKDRSAELLSNLKCGTLVADFRWYRDTFLTRVYTREDSQHSFWKEKFLSGLPRSLGDKVGDKICSQSTNEDIPYDSDDKIQRQLAKEKAQNKRDLGSFCEQFGLSACPKQKKKQNPKTKFQKKYAPKRRFSNKPQPIKKSMFQNPKPKTKVENKVFLNKLKKSLENKAKSKDFITNNKFDVSNIIKILENTYVKPTTIQDLQTKINNLK</sequence>
<dbReference type="InterPro" id="IPR056648">
    <property type="entry name" value="DUF7746"/>
</dbReference>
<dbReference type="EnsemblPlants" id="KRH75434">
    <property type="protein sequence ID" value="KRH75434"/>
    <property type="gene ID" value="GLYMA_01G084900"/>
</dbReference>
<dbReference type="Pfam" id="PF24496">
    <property type="entry name" value="DUF7588"/>
    <property type="match status" value="1"/>
</dbReference>
<organism evidence="4">
    <name type="scientific">Glycine max</name>
    <name type="common">Soybean</name>
    <name type="synonym">Glycine hispida</name>
    <dbReference type="NCBI Taxonomy" id="3847"/>
    <lineage>
        <taxon>Eukaryota</taxon>
        <taxon>Viridiplantae</taxon>
        <taxon>Streptophyta</taxon>
        <taxon>Embryophyta</taxon>
        <taxon>Tracheophyta</taxon>
        <taxon>Spermatophyta</taxon>
        <taxon>Magnoliopsida</taxon>
        <taxon>eudicotyledons</taxon>
        <taxon>Gunneridae</taxon>
        <taxon>Pentapetalae</taxon>
        <taxon>rosids</taxon>
        <taxon>fabids</taxon>
        <taxon>Fabales</taxon>
        <taxon>Fabaceae</taxon>
        <taxon>Papilionoideae</taxon>
        <taxon>50 kb inversion clade</taxon>
        <taxon>NPAAA clade</taxon>
        <taxon>indigoferoid/millettioid clade</taxon>
        <taxon>Phaseoleae</taxon>
        <taxon>Glycine</taxon>
        <taxon>Glycine subgen. Soja</taxon>
    </lineage>
</organism>
<dbReference type="InterPro" id="IPR056010">
    <property type="entry name" value="DUF7588"/>
</dbReference>
<dbReference type="Proteomes" id="UP000008827">
    <property type="component" value="Chromosome 1"/>
</dbReference>
<dbReference type="PANTHER" id="PTHR46249:SF29">
    <property type="entry name" value="VIRAL MOVEMENT PROTEIN"/>
    <property type="match status" value="1"/>
</dbReference>
<feature type="region of interest" description="Disordered" evidence="1">
    <location>
        <begin position="834"/>
        <end position="869"/>
    </location>
</feature>
<feature type="region of interest" description="Disordered" evidence="1">
    <location>
        <begin position="61"/>
        <end position="85"/>
    </location>
</feature>
<evidence type="ECO:0000313" key="4">
    <source>
        <dbReference type="EMBL" id="KRH75434.1"/>
    </source>
</evidence>
<evidence type="ECO:0000259" key="2">
    <source>
        <dbReference type="Pfam" id="PF24496"/>
    </source>
</evidence>
<reference evidence="5" key="2">
    <citation type="submission" date="2018-02" db="UniProtKB">
        <authorList>
            <consortium name="EnsemblPlants"/>
        </authorList>
    </citation>
    <scope>IDENTIFICATION</scope>
    <source>
        <strain evidence="5">Williams 82</strain>
    </source>
</reference>
<evidence type="ECO:0000259" key="3">
    <source>
        <dbReference type="Pfam" id="PF24925"/>
    </source>
</evidence>
<feature type="domain" description="DUF7746" evidence="3">
    <location>
        <begin position="642"/>
        <end position="707"/>
    </location>
</feature>
<dbReference type="PANTHER" id="PTHR46249">
    <property type="entry name" value="CCHC-TYPE DOMAIN-CONTAINING PROTEIN-RELATED"/>
    <property type="match status" value="1"/>
</dbReference>
<feature type="compositionally biased region" description="Low complexity" evidence="1">
    <location>
        <begin position="72"/>
        <end position="85"/>
    </location>
</feature>
<gene>
    <name evidence="4" type="ORF">GLYMA_01G084900</name>
</gene>
<dbReference type="InParanoid" id="A0A0R0L8B7"/>
<keyword evidence="6" id="KW-1185">Reference proteome</keyword>
<feature type="domain" description="DUF7588" evidence="2">
    <location>
        <begin position="404"/>
        <end position="447"/>
    </location>
</feature>
<evidence type="ECO:0000313" key="6">
    <source>
        <dbReference type="Proteomes" id="UP000008827"/>
    </source>
</evidence>
<feature type="compositionally biased region" description="Basic residues" evidence="1">
    <location>
        <begin position="834"/>
        <end position="855"/>
    </location>
</feature>
<dbReference type="EMBL" id="CM000834">
    <property type="protein sequence ID" value="KRH75434.1"/>
    <property type="molecule type" value="Genomic_DNA"/>
</dbReference>
<dbReference type="AlphaFoldDB" id="A0A0R0L8B7"/>
<evidence type="ECO:0000256" key="1">
    <source>
        <dbReference type="SAM" id="MobiDB-lite"/>
    </source>
</evidence>
<evidence type="ECO:0008006" key="7">
    <source>
        <dbReference type="Google" id="ProtNLM"/>
    </source>
</evidence>